<keyword evidence="1" id="KW-0812">Transmembrane</keyword>
<sequence length="79" mass="8931">MEGEVSVLLVITVIIGTVLMTSLLACYICVFRQLCCSNDMDLDRSYSQRSSKRTYTLRDSTNMAEITNITSQQTEIEKV</sequence>
<reference evidence="2" key="1">
    <citation type="journal article" date="2014" name="PLoS Negl. Trop. Dis.">
        <title>Identification and characterization of seminal fluid proteins in the Asian tiger mosquito, Aedes albopictus.</title>
        <authorList>
            <person name="Boes K.E."/>
            <person name="Ribeiro J.M."/>
            <person name="Wong A."/>
            <person name="Harrington L.C."/>
            <person name="Wolfner M.F."/>
            <person name="Sirot L.K."/>
        </authorList>
    </citation>
    <scope>NUCLEOTIDE SEQUENCE</scope>
    <source>
        <tissue evidence="2">Reproductive organs</tissue>
    </source>
</reference>
<evidence type="ECO:0000256" key="1">
    <source>
        <dbReference type="SAM" id="Phobius"/>
    </source>
</evidence>
<keyword evidence="1" id="KW-1133">Transmembrane helix</keyword>
<dbReference type="AlphaFoldDB" id="A0A023ED95"/>
<accession>A0A023ED95</accession>
<feature type="transmembrane region" description="Helical" evidence="1">
    <location>
        <begin position="6"/>
        <end position="30"/>
    </location>
</feature>
<keyword evidence="1" id="KW-0472">Membrane</keyword>
<protein>
    <submittedName>
        <fullName evidence="2">Uncharacterized protein</fullName>
    </submittedName>
</protein>
<dbReference type="VEuPathDB" id="VectorBase:AALF008088"/>
<proteinExistence type="evidence at transcript level"/>
<name>A0A023ED95_AEDAL</name>
<dbReference type="EMBL" id="GAPW01006748">
    <property type="protein sequence ID" value="JAC06850.1"/>
    <property type="molecule type" value="mRNA"/>
</dbReference>
<organism evidence="2">
    <name type="scientific">Aedes albopictus</name>
    <name type="common">Asian tiger mosquito</name>
    <name type="synonym">Stegomyia albopicta</name>
    <dbReference type="NCBI Taxonomy" id="7160"/>
    <lineage>
        <taxon>Eukaryota</taxon>
        <taxon>Metazoa</taxon>
        <taxon>Ecdysozoa</taxon>
        <taxon>Arthropoda</taxon>
        <taxon>Hexapoda</taxon>
        <taxon>Insecta</taxon>
        <taxon>Pterygota</taxon>
        <taxon>Neoptera</taxon>
        <taxon>Endopterygota</taxon>
        <taxon>Diptera</taxon>
        <taxon>Nematocera</taxon>
        <taxon>Culicoidea</taxon>
        <taxon>Culicidae</taxon>
        <taxon>Culicinae</taxon>
        <taxon>Aedini</taxon>
        <taxon>Aedes</taxon>
        <taxon>Stegomyia</taxon>
    </lineage>
</organism>
<evidence type="ECO:0000313" key="2">
    <source>
        <dbReference type="EMBL" id="JAC06850.1"/>
    </source>
</evidence>